<proteinExistence type="predicted"/>
<sequence>MSFEERVKELGLTMPELPKPAFSYVPAVQVGKLVFASGQTPTVAGKLTIQGKLGREVSIEQGQEAARQAVLNCLAEVRGLTGSLDAIVRIVKLNGYVASAEGFTEQPRVINGASTLLEEIFGKTGKHARAALGVAELPAGAPVEVEMVVEVR</sequence>
<protein>
    <submittedName>
        <fullName evidence="2">Endoribonuclease L-PSP</fullName>
    </submittedName>
</protein>
<accession>D6TK18</accession>
<dbReference type="Pfam" id="PF14588">
    <property type="entry name" value="YjgF_endoribonc"/>
    <property type="match status" value="1"/>
</dbReference>
<dbReference type="EMBL" id="ADVG01000001">
    <property type="protein sequence ID" value="EFH89775.1"/>
    <property type="molecule type" value="Genomic_DNA"/>
</dbReference>
<feature type="domain" description="Endoribonuclease L-PSP/chorismate mutase-like" evidence="1">
    <location>
        <begin position="5"/>
        <end position="133"/>
    </location>
</feature>
<dbReference type="Gene3D" id="3.30.1330.40">
    <property type="entry name" value="RutC-like"/>
    <property type="match status" value="1"/>
</dbReference>
<dbReference type="eggNOG" id="COG0251">
    <property type="taxonomic scope" value="Bacteria"/>
</dbReference>
<evidence type="ECO:0000313" key="2">
    <source>
        <dbReference type="EMBL" id="EFH89775.1"/>
    </source>
</evidence>
<organism evidence="2 3">
    <name type="scientific">Ktedonobacter racemifer DSM 44963</name>
    <dbReference type="NCBI Taxonomy" id="485913"/>
    <lineage>
        <taxon>Bacteria</taxon>
        <taxon>Bacillati</taxon>
        <taxon>Chloroflexota</taxon>
        <taxon>Ktedonobacteria</taxon>
        <taxon>Ktedonobacterales</taxon>
        <taxon>Ktedonobacteraceae</taxon>
        <taxon>Ktedonobacter</taxon>
    </lineage>
</organism>
<dbReference type="InterPro" id="IPR035959">
    <property type="entry name" value="RutC-like_sf"/>
</dbReference>
<dbReference type="PANTHER" id="PTHR43760">
    <property type="entry name" value="ENDORIBONUCLEASE-RELATED"/>
    <property type="match status" value="1"/>
</dbReference>
<dbReference type="RefSeq" id="WP_007906633.1">
    <property type="nucleotide sequence ID" value="NZ_ADVG01000001.1"/>
</dbReference>
<evidence type="ECO:0000313" key="3">
    <source>
        <dbReference type="Proteomes" id="UP000004508"/>
    </source>
</evidence>
<name>D6TK18_KTERA</name>
<dbReference type="InterPro" id="IPR013813">
    <property type="entry name" value="Endoribo_LPSP/chorism_mut-like"/>
</dbReference>
<dbReference type="CDD" id="cd02199">
    <property type="entry name" value="YjgF_YER057c_UK114_like_1"/>
    <property type="match status" value="1"/>
</dbReference>
<gene>
    <name evidence="2" type="ORF">Krac_11343</name>
</gene>
<dbReference type="Proteomes" id="UP000004508">
    <property type="component" value="Unassembled WGS sequence"/>
</dbReference>
<dbReference type="InParanoid" id="D6TK18"/>
<dbReference type="OrthoDB" id="9806350at2"/>
<dbReference type="STRING" id="485913.Krac_11343"/>
<evidence type="ECO:0000259" key="1">
    <source>
        <dbReference type="Pfam" id="PF14588"/>
    </source>
</evidence>
<reference evidence="2 3" key="1">
    <citation type="journal article" date="2011" name="Stand. Genomic Sci.">
        <title>Non-contiguous finished genome sequence and contextual data of the filamentous soil bacterium Ktedonobacter racemifer type strain (SOSP1-21).</title>
        <authorList>
            <person name="Chang Y.J."/>
            <person name="Land M."/>
            <person name="Hauser L."/>
            <person name="Chertkov O."/>
            <person name="Del Rio T.G."/>
            <person name="Nolan M."/>
            <person name="Copeland A."/>
            <person name="Tice H."/>
            <person name="Cheng J.F."/>
            <person name="Lucas S."/>
            <person name="Han C."/>
            <person name="Goodwin L."/>
            <person name="Pitluck S."/>
            <person name="Ivanova N."/>
            <person name="Ovchinikova G."/>
            <person name="Pati A."/>
            <person name="Chen A."/>
            <person name="Palaniappan K."/>
            <person name="Mavromatis K."/>
            <person name="Liolios K."/>
            <person name="Brettin T."/>
            <person name="Fiebig A."/>
            <person name="Rohde M."/>
            <person name="Abt B."/>
            <person name="Goker M."/>
            <person name="Detter J.C."/>
            <person name="Woyke T."/>
            <person name="Bristow J."/>
            <person name="Eisen J.A."/>
            <person name="Markowitz V."/>
            <person name="Hugenholtz P."/>
            <person name="Kyrpides N.C."/>
            <person name="Klenk H.P."/>
            <person name="Lapidus A."/>
        </authorList>
    </citation>
    <scope>NUCLEOTIDE SEQUENCE [LARGE SCALE GENOMIC DNA]</scope>
    <source>
        <strain evidence="3">DSM 44963</strain>
    </source>
</reference>
<comment type="caution">
    <text evidence="2">The sequence shown here is derived from an EMBL/GenBank/DDBJ whole genome shotgun (WGS) entry which is preliminary data.</text>
</comment>
<keyword evidence="3" id="KW-1185">Reference proteome</keyword>
<dbReference type="AlphaFoldDB" id="D6TK18"/>
<dbReference type="PANTHER" id="PTHR43760:SF1">
    <property type="entry name" value="ENDORIBONUCLEASE L-PSP_CHORISMATE MUTASE-LIKE DOMAIN-CONTAINING PROTEIN"/>
    <property type="match status" value="1"/>
</dbReference>
<dbReference type="SUPFAM" id="SSF55298">
    <property type="entry name" value="YjgF-like"/>
    <property type="match status" value="1"/>
</dbReference>